<evidence type="ECO:0000256" key="1">
    <source>
        <dbReference type="ARBA" id="ARBA00022490"/>
    </source>
</evidence>
<dbReference type="Pfam" id="PF01541">
    <property type="entry name" value="GIY-YIG"/>
    <property type="match status" value="1"/>
</dbReference>
<keyword evidence="2 7" id="KW-0227">DNA damage</keyword>
<dbReference type="InterPro" id="IPR036876">
    <property type="entry name" value="UVR_dom_sf"/>
</dbReference>
<dbReference type="Pfam" id="PF02151">
    <property type="entry name" value="UVR"/>
    <property type="match status" value="1"/>
</dbReference>
<dbReference type="InterPro" id="IPR038476">
    <property type="entry name" value="UvrC_RNase_H_dom_sf"/>
</dbReference>
<name>A0A7U7G9S8_9GAMM</name>
<reference evidence="11 12" key="1">
    <citation type="journal article" date="2014" name="ISME J.">
        <title>Candidatus Competibacter-lineage genomes retrieved from metagenomes reveal functional metabolic diversity.</title>
        <authorList>
            <person name="McIlroy S.J."/>
            <person name="Albertsen M."/>
            <person name="Andresen E.K."/>
            <person name="Saunders A.M."/>
            <person name="Kristiansen R."/>
            <person name="Stokholm-Bjerregaard M."/>
            <person name="Nielsen K.L."/>
            <person name="Nielsen P.H."/>
        </authorList>
    </citation>
    <scope>NUCLEOTIDE SEQUENCE [LARGE SCALE GENOMIC DNA]</scope>
    <source>
        <strain evidence="11 12">Run_B_J11</strain>
    </source>
</reference>
<evidence type="ECO:0000256" key="3">
    <source>
        <dbReference type="ARBA" id="ARBA00022769"/>
    </source>
</evidence>
<dbReference type="GO" id="GO:0009432">
    <property type="term" value="P:SOS response"/>
    <property type="evidence" value="ECO:0007669"/>
    <property type="project" value="UniProtKB-UniRule"/>
</dbReference>
<dbReference type="FunFam" id="3.30.420.340:FF:000001">
    <property type="entry name" value="UvrABC system protein C"/>
    <property type="match status" value="1"/>
</dbReference>
<keyword evidence="4 7" id="KW-0267">Excision nuclease</keyword>
<keyword evidence="5 7" id="KW-0234">DNA repair</keyword>
<keyword evidence="12" id="KW-1185">Reference proteome</keyword>
<dbReference type="AlphaFoldDB" id="A0A7U7G9S8"/>
<dbReference type="PANTHER" id="PTHR30562">
    <property type="entry name" value="UVRC/OXIDOREDUCTASE"/>
    <property type="match status" value="1"/>
</dbReference>
<keyword evidence="1 7" id="KW-0963">Cytoplasm</keyword>
<feature type="domain" description="UVR" evidence="8">
    <location>
        <begin position="203"/>
        <end position="238"/>
    </location>
</feature>
<evidence type="ECO:0000313" key="11">
    <source>
        <dbReference type="EMBL" id="CDH44500.1"/>
    </source>
</evidence>
<evidence type="ECO:0000259" key="9">
    <source>
        <dbReference type="PROSITE" id="PS50164"/>
    </source>
</evidence>
<dbReference type="PROSITE" id="PS50164">
    <property type="entry name" value="GIY_YIG"/>
    <property type="match status" value="1"/>
</dbReference>
<dbReference type="InterPro" id="IPR050066">
    <property type="entry name" value="UvrABC_protein_C"/>
</dbReference>
<keyword evidence="3 7" id="KW-0228">DNA excision</keyword>
<comment type="caution">
    <text evidence="11">The sequence shown here is derived from an EMBL/GenBank/DDBJ whole genome shotgun (WGS) entry which is preliminary data.</text>
</comment>
<dbReference type="PROSITE" id="PS50165">
    <property type="entry name" value="UVRC"/>
    <property type="match status" value="1"/>
</dbReference>
<feature type="domain" description="GIY-YIG" evidence="9">
    <location>
        <begin position="16"/>
        <end position="94"/>
    </location>
</feature>
<dbReference type="Gene3D" id="3.30.420.340">
    <property type="entry name" value="UvrC, RNAse H endonuclease domain"/>
    <property type="match status" value="1"/>
</dbReference>
<dbReference type="OrthoDB" id="9804933at2"/>
<dbReference type="PROSITE" id="PS50151">
    <property type="entry name" value="UVR"/>
    <property type="match status" value="1"/>
</dbReference>
<dbReference type="InterPro" id="IPR047296">
    <property type="entry name" value="GIY-YIG_UvrC_Cho"/>
</dbReference>
<dbReference type="InterPro" id="IPR035901">
    <property type="entry name" value="GIY-YIG_endonuc_sf"/>
</dbReference>
<evidence type="ECO:0000259" key="10">
    <source>
        <dbReference type="PROSITE" id="PS50165"/>
    </source>
</evidence>
<evidence type="ECO:0000313" key="12">
    <source>
        <dbReference type="Proteomes" id="UP000019184"/>
    </source>
</evidence>
<dbReference type="NCBIfam" id="TIGR00194">
    <property type="entry name" value="uvrC"/>
    <property type="match status" value="1"/>
</dbReference>
<evidence type="ECO:0000256" key="7">
    <source>
        <dbReference type="HAMAP-Rule" id="MF_00203"/>
    </source>
</evidence>
<dbReference type="InterPro" id="IPR010994">
    <property type="entry name" value="RuvA_2-like"/>
</dbReference>
<dbReference type="RefSeq" id="WP_034431660.1">
    <property type="nucleotide sequence ID" value="NZ_CBTK010000079.1"/>
</dbReference>
<dbReference type="GO" id="GO:0006289">
    <property type="term" value="P:nucleotide-excision repair"/>
    <property type="evidence" value="ECO:0007669"/>
    <property type="project" value="UniProtKB-UniRule"/>
</dbReference>
<keyword evidence="6 7" id="KW-0742">SOS response</keyword>
<evidence type="ECO:0000259" key="8">
    <source>
        <dbReference type="PROSITE" id="PS50151"/>
    </source>
</evidence>
<dbReference type="InterPro" id="IPR004791">
    <property type="entry name" value="UvrC"/>
</dbReference>
<accession>A0A7U7G9S8</accession>
<dbReference type="HAMAP" id="MF_00203">
    <property type="entry name" value="UvrC"/>
    <property type="match status" value="1"/>
</dbReference>
<dbReference type="GO" id="GO:0005737">
    <property type="term" value="C:cytoplasm"/>
    <property type="evidence" value="ECO:0007669"/>
    <property type="project" value="UniProtKB-SubCell"/>
</dbReference>
<comment type="function">
    <text evidence="7">The UvrABC repair system catalyzes the recognition and processing of DNA lesions. UvrC both incises the 5' and 3' sides of the lesion. The N-terminal half is responsible for the 3' incision and the C-terminal half is responsible for the 5' incision.</text>
</comment>
<protein>
    <recommendedName>
        <fullName evidence="7">UvrABC system protein C</fullName>
        <shortName evidence="7">Protein UvrC</shortName>
    </recommendedName>
    <alternativeName>
        <fullName evidence="7">Excinuclease ABC subunit C</fullName>
    </alternativeName>
</protein>
<dbReference type="InterPro" id="IPR001162">
    <property type="entry name" value="UvrC_RNase_H_dom"/>
</dbReference>
<dbReference type="FunFam" id="3.40.1440.10:FF:000001">
    <property type="entry name" value="UvrABC system protein C"/>
    <property type="match status" value="1"/>
</dbReference>
<comment type="subcellular location">
    <subcellularLocation>
        <location evidence="7">Cytoplasm</location>
    </subcellularLocation>
</comment>
<dbReference type="GO" id="GO:0003677">
    <property type="term" value="F:DNA binding"/>
    <property type="evidence" value="ECO:0007669"/>
    <property type="project" value="UniProtKB-UniRule"/>
</dbReference>
<dbReference type="Gene3D" id="3.40.1440.10">
    <property type="entry name" value="GIY-YIG endonuclease"/>
    <property type="match status" value="1"/>
</dbReference>
<dbReference type="NCBIfam" id="NF001824">
    <property type="entry name" value="PRK00558.1-5"/>
    <property type="match status" value="1"/>
</dbReference>
<feature type="domain" description="UvrC family homology region profile" evidence="10">
    <location>
        <begin position="254"/>
        <end position="472"/>
    </location>
</feature>
<dbReference type="GO" id="GO:0009380">
    <property type="term" value="C:excinuclease repair complex"/>
    <property type="evidence" value="ECO:0007669"/>
    <property type="project" value="InterPro"/>
</dbReference>
<comment type="similarity">
    <text evidence="7">Belongs to the UvrC family.</text>
</comment>
<evidence type="ECO:0000256" key="4">
    <source>
        <dbReference type="ARBA" id="ARBA00022881"/>
    </source>
</evidence>
<sequence length="605" mass="67184">MATAFDPKAYLKTLTTLPGVYRMLDERSQALYVGKARNLRQRVSSYFRETQTSAKTLSLVAHIRAIEVTVTHTEAEALILESTLIKQLQPRYNILLRDDKGYPYIHVSSGAFPRLALHRGARQIPGRYFGPYPNANAVRDTLNLLQKIFRLRSCEDSFFRARSRPCLQYQIKRCTAPCVGLVDRESYQHQLHDALLFLEGRSGQVIEDLARRMEAAATELDFEAAAVCRDQIVDLRQIQQRQHVEGESGDLDGVACAARGGAACIQVFVFRGGRLLGNKAFFPRLPEEVDAGAVLGAFLAQYYLDKEIPAKLLVSPEPADAALLSQAFQERNGRRVTISAHPRGERARWLDLARRNAEHALTAHLSSQAGMRQRLEALRDALGLEFELTRLECFDISHTGGEATVAACVVFGVEGAMKADYRRYNIEGIVPGDDYAALQQALHRRYVRLREEEGRLPDILFIDGGKGQLTQACAMLEELQVMGVTAVGIAKGPERKPGLETLYLSGKNCPIILPADSSALHLVQQIRDEAHRFAITGHRQRRAKARVTSALEHIPGIGSKRRQALLRQFGGVKQLARAGVEDLAGVDGINADLAQRIYDAFHGES</sequence>
<dbReference type="InterPro" id="IPR001943">
    <property type="entry name" value="UVR_dom"/>
</dbReference>
<dbReference type="Pfam" id="PF08459">
    <property type="entry name" value="UvrC_RNaseH_dom"/>
    <property type="match status" value="1"/>
</dbReference>
<dbReference type="EMBL" id="CBTK010000079">
    <property type="protein sequence ID" value="CDH44500.1"/>
    <property type="molecule type" value="Genomic_DNA"/>
</dbReference>
<dbReference type="GO" id="GO:0009381">
    <property type="term" value="F:excinuclease ABC activity"/>
    <property type="evidence" value="ECO:0007669"/>
    <property type="project" value="UniProtKB-UniRule"/>
</dbReference>
<dbReference type="SUPFAM" id="SSF47781">
    <property type="entry name" value="RuvA domain 2-like"/>
    <property type="match status" value="1"/>
</dbReference>
<dbReference type="Gene3D" id="4.10.860.10">
    <property type="entry name" value="UVR domain"/>
    <property type="match status" value="1"/>
</dbReference>
<proteinExistence type="inferred from homology"/>
<dbReference type="CDD" id="cd10434">
    <property type="entry name" value="GIY-YIG_UvrC_Cho"/>
    <property type="match status" value="1"/>
</dbReference>
<dbReference type="Pfam" id="PF14520">
    <property type="entry name" value="HHH_5"/>
    <property type="match status" value="1"/>
</dbReference>
<gene>
    <name evidence="7 11" type="primary">uvrC</name>
    <name evidence="11" type="ORF">BN874_170023</name>
</gene>
<evidence type="ECO:0000256" key="6">
    <source>
        <dbReference type="ARBA" id="ARBA00023236"/>
    </source>
</evidence>
<dbReference type="Pfam" id="PF22920">
    <property type="entry name" value="UvrC_RNaseH"/>
    <property type="match status" value="1"/>
</dbReference>
<dbReference type="Proteomes" id="UP000019184">
    <property type="component" value="Unassembled WGS sequence"/>
</dbReference>
<comment type="subunit">
    <text evidence="7">Interacts with UvrB in an incision complex.</text>
</comment>
<dbReference type="Gene3D" id="1.10.150.20">
    <property type="entry name" value="5' to 3' exonuclease, C-terminal subdomain"/>
    <property type="match status" value="1"/>
</dbReference>
<evidence type="ECO:0000256" key="2">
    <source>
        <dbReference type="ARBA" id="ARBA00022763"/>
    </source>
</evidence>
<organism evidence="11 12">
    <name type="scientific">Candidatus Contendobacter odensis Run_B_J11</name>
    <dbReference type="NCBI Taxonomy" id="1400861"/>
    <lineage>
        <taxon>Bacteria</taxon>
        <taxon>Pseudomonadati</taxon>
        <taxon>Pseudomonadota</taxon>
        <taxon>Gammaproteobacteria</taxon>
        <taxon>Candidatus Competibacteraceae</taxon>
        <taxon>Candidatus Contendibacter</taxon>
    </lineage>
</organism>
<dbReference type="InterPro" id="IPR000305">
    <property type="entry name" value="GIY-YIG_endonuc"/>
</dbReference>
<evidence type="ECO:0000256" key="5">
    <source>
        <dbReference type="ARBA" id="ARBA00023204"/>
    </source>
</evidence>
<dbReference type="SUPFAM" id="SSF46600">
    <property type="entry name" value="C-terminal UvrC-binding domain of UvrB"/>
    <property type="match status" value="1"/>
</dbReference>
<dbReference type="SUPFAM" id="SSF82771">
    <property type="entry name" value="GIY-YIG endonuclease"/>
    <property type="match status" value="1"/>
</dbReference>
<dbReference type="SMART" id="SM00465">
    <property type="entry name" value="GIYc"/>
    <property type="match status" value="1"/>
</dbReference>
<dbReference type="PANTHER" id="PTHR30562:SF1">
    <property type="entry name" value="UVRABC SYSTEM PROTEIN C"/>
    <property type="match status" value="1"/>
</dbReference>